<gene>
    <name evidence="1" type="ORF">L484_015834</name>
</gene>
<evidence type="ECO:0000313" key="2">
    <source>
        <dbReference type="Proteomes" id="UP000030645"/>
    </source>
</evidence>
<dbReference type="Proteomes" id="UP000030645">
    <property type="component" value="Unassembled WGS sequence"/>
</dbReference>
<dbReference type="AlphaFoldDB" id="W9RLS3"/>
<reference evidence="2" key="1">
    <citation type="submission" date="2013-01" db="EMBL/GenBank/DDBJ databases">
        <title>Draft Genome Sequence of a Mulberry Tree, Morus notabilis C.K. Schneid.</title>
        <authorList>
            <person name="He N."/>
            <person name="Zhao S."/>
        </authorList>
    </citation>
    <scope>NUCLEOTIDE SEQUENCE</scope>
</reference>
<keyword evidence="2" id="KW-1185">Reference proteome</keyword>
<protein>
    <submittedName>
        <fullName evidence="1">Uncharacterized protein</fullName>
    </submittedName>
</protein>
<sequence length="60" mass="6689">MVRIEDLDTGVSEQSFNRKEDLAKRSAKSKFGVKLTTKLALILEEIEGPNSPIFLGVVLR</sequence>
<accession>W9RLS3</accession>
<dbReference type="EMBL" id="KE344892">
    <property type="protein sequence ID" value="EXB84503.1"/>
    <property type="molecule type" value="Genomic_DNA"/>
</dbReference>
<evidence type="ECO:0000313" key="1">
    <source>
        <dbReference type="EMBL" id="EXB84503.1"/>
    </source>
</evidence>
<name>W9RLS3_9ROSA</name>
<organism evidence="1 2">
    <name type="scientific">Morus notabilis</name>
    <dbReference type="NCBI Taxonomy" id="981085"/>
    <lineage>
        <taxon>Eukaryota</taxon>
        <taxon>Viridiplantae</taxon>
        <taxon>Streptophyta</taxon>
        <taxon>Embryophyta</taxon>
        <taxon>Tracheophyta</taxon>
        <taxon>Spermatophyta</taxon>
        <taxon>Magnoliopsida</taxon>
        <taxon>eudicotyledons</taxon>
        <taxon>Gunneridae</taxon>
        <taxon>Pentapetalae</taxon>
        <taxon>rosids</taxon>
        <taxon>fabids</taxon>
        <taxon>Rosales</taxon>
        <taxon>Moraceae</taxon>
        <taxon>Moreae</taxon>
        <taxon>Morus</taxon>
    </lineage>
</organism>
<proteinExistence type="predicted"/>